<gene>
    <name evidence="2" type="ORF">OUZ56_003450</name>
</gene>
<proteinExistence type="predicted"/>
<dbReference type="PANTHER" id="PTHR22922">
    <property type="entry name" value="GPI-ANCHORED PROTEIN P137"/>
    <property type="match status" value="1"/>
</dbReference>
<comment type="caution">
    <text evidence="2">The sequence shown here is derived from an EMBL/GenBank/DDBJ whole genome shotgun (WGS) entry which is preliminary data.</text>
</comment>
<keyword evidence="1" id="KW-0472">Membrane</keyword>
<evidence type="ECO:0000313" key="2">
    <source>
        <dbReference type="EMBL" id="KAK4021535.1"/>
    </source>
</evidence>
<feature type="transmembrane region" description="Helical" evidence="1">
    <location>
        <begin position="24"/>
        <end position="44"/>
    </location>
</feature>
<keyword evidence="1" id="KW-0812">Transmembrane</keyword>
<accession>A0ABR0A965</accession>
<dbReference type="Proteomes" id="UP001234178">
    <property type="component" value="Unassembled WGS sequence"/>
</dbReference>
<protein>
    <submittedName>
        <fullName evidence="2">Uncharacterized protein</fullName>
    </submittedName>
</protein>
<organism evidence="2 3">
    <name type="scientific">Daphnia magna</name>
    <dbReference type="NCBI Taxonomy" id="35525"/>
    <lineage>
        <taxon>Eukaryota</taxon>
        <taxon>Metazoa</taxon>
        <taxon>Ecdysozoa</taxon>
        <taxon>Arthropoda</taxon>
        <taxon>Crustacea</taxon>
        <taxon>Branchiopoda</taxon>
        <taxon>Diplostraca</taxon>
        <taxon>Cladocera</taxon>
        <taxon>Anomopoda</taxon>
        <taxon>Daphniidae</taxon>
        <taxon>Daphnia</taxon>
    </lineage>
</organism>
<sequence length="81" mass="9762">MTGFQIQELMKKTTEEFQLSEPRYPFELLIMLLLLVLATTYLSYQTVWLRGRMRAHEQLDIQDDHFLPHLEQVAEDFLFML</sequence>
<evidence type="ECO:0000313" key="3">
    <source>
        <dbReference type="Proteomes" id="UP001234178"/>
    </source>
</evidence>
<name>A0ABR0A965_9CRUS</name>
<keyword evidence="1" id="KW-1133">Transmembrane helix</keyword>
<dbReference type="InterPro" id="IPR028816">
    <property type="entry name" value="Caprin"/>
</dbReference>
<reference evidence="2 3" key="1">
    <citation type="journal article" date="2023" name="Nucleic Acids Res.">
        <title>The hologenome of Daphnia magna reveals possible DNA methylation and microbiome-mediated evolution of the host genome.</title>
        <authorList>
            <person name="Chaturvedi A."/>
            <person name="Li X."/>
            <person name="Dhandapani V."/>
            <person name="Marshall H."/>
            <person name="Kissane S."/>
            <person name="Cuenca-Cambronero M."/>
            <person name="Asole G."/>
            <person name="Calvet F."/>
            <person name="Ruiz-Romero M."/>
            <person name="Marangio P."/>
            <person name="Guigo R."/>
            <person name="Rago D."/>
            <person name="Mirbahai L."/>
            <person name="Eastwood N."/>
            <person name="Colbourne J.K."/>
            <person name="Zhou J."/>
            <person name="Mallon E."/>
            <person name="Orsini L."/>
        </authorList>
    </citation>
    <scope>NUCLEOTIDE SEQUENCE [LARGE SCALE GENOMIC DNA]</scope>
    <source>
        <strain evidence="2">LRV0_1</strain>
    </source>
</reference>
<dbReference type="EMBL" id="JAOYFB010000036">
    <property type="protein sequence ID" value="KAK4021535.1"/>
    <property type="molecule type" value="Genomic_DNA"/>
</dbReference>
<keyword evidence="3" id="KW-1185">Reference proteome</keyword>
<evidence type="ECO:0000256" key="1">
    <source>
        <dbReference type="SAM" id="Phobius"/>
    </source>
</evidence>
<dbReference type="PANTHER" id="PTHR22922:SF19">
    <property type="entry name" value="CAPRIN HOMOLOG"/>
    <property type="match status" value="1"/>
</dbReference>